<dbReference type="EMBL" id="WMJY01000007">
    <property type="protein sequence ID" value="MTH29254.1"/>
    <property type="molecule type" value="Genomic_DNA"/>
</dbReference>
<evidence type="ECO:0000313" key="2">
    <source>
        <dbReference type="Proteomes" id="UP000488936"/>
    </source>
</evidence>
<gene>
    <name evidence="1" type="ORF">GJV77_04870</name>
</gene>
<sequence length="231" mass="27544">MRRIVYSLVLFLPSVGFSQEITLVPTPEIPVEVTVEGDTLQLYSMPEIYIGVDMREEQYRKDMRILRNRIRRVYPYAKATAQNLIILNENLAKIESNRDKRKYIKRSQHYLESQFKEKLKKLSRNDGKVLLKLIHRETGQSAFELIKEFKSGWTAFWSNATAKTFSLNLKSTYHPESDLNDFYLETQLQYLSFRYEIDLTRGANPVNFNELRIMWKNKIREDQFFPLELRE</sequence>
<dbReference type="AlphaFoldDB" id="A0A7K1GM00"/>
<reference evidence="1 2" key="1">
    <citation type="journal article" date="2006" name="Int. J. Syst. Evol. Microbiol.">
        <title>Myroides pelagicus sp. nov., isolated from seawater in Thailand.</title>
        <authorList>
            <person name="Yoon J."/>
            <person name="Maneerat S."/>
            <person name="Kawai F."/>
            <person name="Yokota A."/>
        </authorList>
    </citation>
    <scope>NUCLEOTIDE SEQUENCE [LARGE SCALE GENOMIC DNA]</scope>
    <source>
        <strain evidence="1 2">SM1T</strain>
    </source>
</reference>
<organism evidence="1 2">
    <name type="scientific">Myroides pelagicus</name>
    <dbReference type="NCBI Taxonomy" id="270914"/>
    <lineage>
        <taxon>Bacteria</taxon>
        <taxon>Pseudomonadati</taxon>
        <taxon>Bacteroidota</taxon>
        <taxon>Flavobacteriia</taxon>
        <taxon>Flavobacteriales</taxon>
        <taxon>Flavobacteriaceae</taxon>
        <taxon>Myroides</taxon>
    </lineage>
</organism>
<dbReference type="OrthoDB" id="1491885at2"/>
<dbReference type="Pfam" id="PF14127">
    <property type="entry name" value="DUF4294"/>
    <property type="match status" value="1"/>
</dbReference>
<evidence type="ECO:0000313" key="1">
    <source>
        <dbReference type="EMBL" id="MTH29254.1"/>
    </source>
</evidence>
<protein>
    <submittedName>
        <fullName evidence="1">DUF4294 domain-containing protein</fullName>
    </submittedName>
</protein>
<name>A0A7K1GM00_9FLAO</name>
<comment type="caution">
    <text evidence="1">The sequence shown here is derived from an EMBL/GenBank/DDBJ whole genome shotgun (WGS) entry which is preliminary data.</text>
</comment>
<accession>A0A7K1GM00</accession>
<keyword evidence="2" id="KW-1185">Reference proteome</keyword>
<dbReference type="Proteomes" id="UP000488936">
    <property type="component" value="Unassembled WGS sequence"/>
</dbReference>
<dbReference type="InterPro" id="IPR025636">
    <property type="entry name" value="DUF4294"/>
</dbReference>
<dbReference type="RefSeq" id="WP_155035232.1">
    <property type="nucleotide sequence ID" value="NZ_JAYMMG010000007.1"/>
</dbReference>
<proteinExistence type="predicted"/>